<comment type="caution">
    <text evidence="13">The sequence shown here is derived from an EMBL/GenBank/DDBJ whole genome shotgun (WGS) entry which is preliminary data.</text>
</comment>
<evidence type="ECO:0000259" key="11">
    <source>
        <dbReference type="Pfam" id="PF22078"/>
    </source>
</evidence>
<dbReference type="GO" id="GO:0006412">
    <property type="term" value="P:translation"/>
    <property type="evidence" value="ECO:0007669"/>
    <property type="project" value="InterPro"/>
</dbReference>
<dbReference type="InterPro" id="IPR054302">
    <property type="entry name" value="Ribosomal_bL9m_C"/>
</dbReference>
<evidence type="ECO:0000256" key="1">
    <source>
        <dbReference type="ARBA" id="ARBA00004173"/>
    </source>
</evidence>
<gene>
    <name evidence="13" type="ORF">ANANG_G00181060</name>
</gene>
<accession>A0A9D3MBS4</accession>
<dbReference type="InterPro" id="IPR036935">
    <property type="entry name" value="Ribosomal_bL9_N_sf"/>
</dbReference>
<dbReference type="InterPro" id="IPR056864">
    <property type="entry name" value="MRP-L9_N"/>
</dbReference>
<dbReference type="FunFam" id="3.40.5.10:FF:000005">
    <property type="entry name" value="39S ribosomal protein L9, mitochondrial"/>
    <property type="match status" value="1"/>
</dbReference>
<protein>
    <recommendedName>
        <fullName evidence="7">Large ribosomal subunit protein bL9m</fullName>
    </recommendedName>
    <alternativeName>
        <fullName evidence="8">39S ribosomal protein L9, mitochondrial</fullName>
    </alternativeName>
</protein>
<evidence type="ECO:0000259" key="12">
    <source>
        <dbReference type="Pfam" id="PF25131"/>
    </source>
</evidence>
<dbReference type="EMBL" id="JAFIRN010000009">
    <property type="protein sequence ID" value="KAG5842753.1"/>
    <property type="molecule type" value="Genomic_DNA"/>
</dbReference>
<organism evidence="13 14">
    <name type="scientific">Anguilla anguilla</name>
    <name type="common">European freshwater eel</name>
    <name type="synonym">Muraena anguilla</name>
    <dbReference type="NCBI Taxonomy" id="7936"/>
    <lineage>
        <taxon>Eukaryota</taxon>
        <taxon>Metazoa</taxon>
        <taxon>Chordata</taxon>
        <taxon>Craniata</taxon>
        <taxon>Vertebrata</taxon>
        <taxon>Euteleostomi</taxon>
        <taxon>Actinopterygii</taxon>
        <taxon>Neopterygii</taxon>
        <taxon>Teleostei</taxon>
        <taxon>Anguilliformes</taxon>
        <taxon>Anguillidae</taxon>
        <taxon>Anguilla</taxon>
    </lineage>
</organism>
<proteinExistence type="inferred from homology"/>
<dbReference type="Gene3D" id="3.40.5.10">
    <property type="entry name" value="Ribosomal protein L9, N-terminal domain"/>
    <property type="match status" value="1"/>
</dbReference>
<keyword evidence="4" id="KW-0689">Ribosomal protein</keyword>
<dbReference type="InterPro" id="IPR020070">
    <property type="entry name" value="Ribosomal_bL9_N"/>
</dbReference>
<comment type="similarity">
    <text evidence="2">Belongs to the bacterial ribosomal protein bL9 family.</text>
</comment>
<dbReference type="Pfam" id="PF25131">
    <property type="entry name" value="bL9m_N"/>
    <property type="match status" value="1"/>
</dbReference>
<evidence type="ECO:0000256" key="5">
    <source>
        <dbReference type="ARBA" id="ARBA00023128"/>
    </source>
</evidence>
<evidence type="ECO:0000256" key="8">
    <source>
        <dbReference type="ARBA" id="ARBA00035381"/>
    </source>
</evidence>
<keyword evidence="14" id="KW-1185">Reference proteome</keyword>
<feature type="domain" description="Large ribosomal subunit protein bL9m N-terminal" evidence="12">
    <location>
        <begin position="36"/>
        <end position="68"/>
    </location>
</feature>
<evidence type="ECO:0000256" key="2">
    <source>
        <dbReference type="ARBA" id="ARBA00010605"/>
    </source>
</evidence>
<feature type="region of interest" description="Disordered" evidence="9">
    <location>
        <begin position="227"/>
        <end position="289"/>
    </location>
</feature>
<comment type="subcellular location">
    <subcellularLocation>
        <location evidence="1">Mitochondrion</location>
    </subcellularLocation>
</comment>
<dbReference type="GO" id="GO:0005739">
    <property type="term" value="C:mitochondrion"/>
    <property type="evidence" value="ECO:0007669"/>
    <property type="project" value="UniProtKB-SubCell"/>
</dbReference>
<dbReference type="InterPro" id="IPR000244">
    <property type="entry name" value="Ribosomal_bL9"/>
</dbReference>
<dbReference type="AlphaFoldDB" id="A0A9D3MBS4"/>
<evidence type="ECO:0000256" key="7">
    <source>
        <dbReference type="ARBA" id="ARBA00035194"/>
    </source>
</evidence>
<keyword evidence="6" id="KW-0687">Ribonucleoprotein</keyword>
<evidence type="ECO:0000259" key="10">
    <source>
        <dbReference type="Pfam" id="PF01281"/>
    </source>
</evidence>
<dbReference type="InterPro" id="IPR009027">
    <property type="entry name" value="Ribosomal_bL9/RNase_H1_N"/>
</dbReference>
<dbReference type="Pfam" id="PF22078">
    <property type="entry name" value="Ribosomal_bL9m_C"/>
    <property type="match status" value="1"/>
</dbReference>
<dbReference type="PANTHER" id="PTHR21368">
    <property type="entry name" value="50S RIBOSOMAL PROTEIN L9"/>
    <property type="match status" value="1"/>
</dbReference>
<evidence type="ECO:0000313" key="14">
    <source>
        <dbReference type="Proteomes" id="UP001044222"/>
    </source>
</evidence>
<dbReference type="SUPFAM" id="SSF55658">
    <property type="entry name" value="L9 N-domain-like"/>
    <property type="match status" value="1"/>
</dbReference>
<feature type="domain" description="Ribosomal protein L9" evidence="10">
    <location>
        <begin position="77"/>
        <end position="122"/>
    </location>
</feature>
<name>A0A9D3MBS4_ANGAN</name>
<keyword evidence="3" id="KW-0809">Transit peptide</keyword>
<reference evidence="13" key="1">
    <citation type="submission" date="2021-01" db="EMBL/GenBank/DDBJ databases">
        <title>A chromosome-scale assembly of European eel, Anguilla anguilla.</title>
        <authorList>
            <person name="Henkel C."/>
            <person name="Jong-Raadsen S.A."/>
            <person name="Dufour S."/>
            <person name="Weltzien F.-A."/>
            <person name="Palstra A.P."/>
            <person name="Pelster B."/>
            <person name="Spaink H.P."/>
            <person name="Van Den Thillart G.E."/>
            <person name="Jansen H."/>
            <person name="Zahm M."/>
            <person name="Klopp C."/>
            <person name="Cedric C."/>
            <person name="Louis A."/>
            <person name="Berthelot C."/>
            <person name="Parey E."/>
            <person name="Roest Crollius H."/>
            <person name="Montfort J."/>
            <person name="Robinson-Rechavi M."/>
            <person name="Bucao C."/>
            <person name="Bouchez O."/>
            <person name="Gislard M."/>
            <person name="Lluch J."/>
            <person name="Milhes M."/>
            <person name="Lampietro C."/>
            <person name="Lopez Roques C."/>
            <person name="Donnadieu C."/>
            <person name="Braasch I."/>
            <person name="Desvignes T."/>
            <person name="Postlethwait J."/>
            <person name="Bobe J."/>
            <person name="Guiguen Y."/>
            <person name="Dirks R."/>
        </authorList>
    </citation>
    <scope>NUCLEOTIDE SEQUENCE</scope>
    <source>
        <strain evidence="13">Tag_6206</strain>
        <tissue evidence="13">Liver</tissue>
    </source>
</reference>
<sequence>MWCRSRYVLEGLAREFSRVTVSPVKNFSQTACKNTVVVERWWQVPLSKEGRPPRLHPRRHRVYKLVEDTKHLPKEKMELILTQTVPKFGGRGDTVIVKKSVGRNKLLAEGLAVYPSPENKQMFLDEKKQLQEGKLEGRTQTRTGELTVKFLKGCRLEVGMRNNVRYELTKEIVCRHFLRRLGVFVSPHALTLPEEPITRWGEYWCEVTVNGLDTVRVPMSVVNYEKPRTKRRKKWQKGEEPTPQGAELMPQGEEPAPQGEESTPQGAELMPQGEEPAPQGRSQRRRERS</sequence>
<dbReference type="Pfam" id="PF01281">
    <property type="entry name" value="Ribosomal_L9_N"/>
    <property type="match status" value="1"/>
</dbReference>
<evidence type="ECO:0000256" key="4">
    <source>
        <dbReference type="ARBA" id="ARBA00022980"/>
    </source>
</evidence>
<evidence type="ECO:0000256" key="6">
    <source>
        <dbReference type="ARBA" id="ARBA00023274"/>
    </source>
</evidence>
<feature type="domain" description="Large ribosomal subunit protein bL9m C-terminal" evidence="11">
    <location>
        <begin position="138"/>
        <end position="222"/>
    </location>
</feature>
<dbReference type="GO" id="GO:0003735">
    <property type="term" value="F:structural constituent of ribosome"/>
    <property type="evidence" value="ECO:0007669"/>
    <property type="project" value="InterPro"/>
</dbReference>
<evidence type="ECO:0000256" key="9">
    <source>
        <dbReference type="SAM" id="MobiDB-lite"/>
    </source>
</evidence>
<evidence type="ECO:0000256" key="3">
    <source>
        <dbReference type="ARBA" id="ARBA00022946"/>
    </source>
</evidence>
<feature type="compositionally biased region" description="Low complexity" evidence="9">
    <location>
        <begin position="250"/>
        <end position="261"/>
    </location>
</feature>
<dbReference type="GO" id="GO:1990904">
    <property type="term" value="C:ribonucleoprotein complex"/>
    <property type="evidence" value="ECO:0007669"/>
    <property type="project" value="UniProtKB-KW"/>
</dbReference>
<evidence type="ECO:0000313" key="13">
    <source>
        <dbReference type="EMBL" id="KAG5842753.1"/>
    </source>
</evidence>
<dbReference type="GO" id="GO:0005840">
    <property type="term" value="C:ribosome"/>
    <property type="evidence" value="ECO:0007669"/>
    <property type="project" value="UniProtKB-KW"/>
</dbReference>
<dbReference type="Proteomes" id="UP001044222">
    <property type="component" value="Chromosome 9"/>
</dbReference>
<keyword evidence="5" id="KW-0496">Mitochondrion</keyword>